<accession>A0A242K7V9</accession>
<evidence type="ECO:0000313" key="2">
    <source>
        <dbReference type="EMBL" id="WYJ90765.1"/>
    </source>
</evidence>
<sequence>MNILLLISALFLLAACSPKQEEQTLASSSSTAISSLFNSEKNELVYDVEDSEIVEHIIDTILSSEQKEREELTFRIYTLNDYNDRVIWLTEARAQDSSSYWLYIKEADQLTEINKNEFEGKRISIQKQNQSDLPLYEEDNLQ</sequence>
<evidence type="ECO:0000313" key="3">
    <source>
        <dbReference type="Proteomes" id="UP000195141"/>
    </source>
</evidence>
<dbReference type="RefSeq" id="WP_086348422.1">
    <property type="nucleotide sequence ID" value="NZ_CP147247.1"/>
</dbReference>
<dbReference type="EMBL" id="NGMM01000002">
    <property type="protein sequence ID" value="OTP17159.1"/>
    <property type="molecule type" value="Genomic_DNA"/>
</dbReference>
<evidence type="ECO:0000313" key="1">
    <source>
        <dbReference type="EMBL" id="OTP17159.1"/>
    </source>
</evidence>
<reference evidence="2" key="2">
    <citation type="submission" date="2017-05" db="EMBL/GenBank/DDBJ databases">
        <authorList>
            <consortium name="The Broad Institute Genomics Platform"/>
            <consortium name="The Broad Institute Genomic Center for Infectious Diseases"/>
            <person name="Earl A."/>
            <person name="Manson A."/>
            <person name="Schwartman J."/>
            <person name="Gilmore M."/>
            <person name="Abouelleil A."/>
            <person name="Cao P."/>
            <person name="Chapman S."/>
            <person name="Cusick C."/>
            <person name="Shea T."/>
            <person name="Young S."/>
            <person name="Neafsey D."/>
            <person name="Nusbaum C."/>
            <person name="Birren B."/>
        </authorList>
    </citation>
    <scope>NUCLEOTIDE SEQUENCE</scope>
    <source>
        <strain evidence="2">9E7_DIV0242</strain>
    </source>
</reference>
<gene>
    <name evidence="1" type="ORF">A5888_001297</name>
    <name evidence="2" type="ORF">A5888_002533</name>
</gene>
<keyword evidence="3" id="KW-1185">Reference proteome</keyword>
<dbReference type="AlphaFoldDB" id="A0A242K7V9"/>
<dbReference type="Proteomes" id="UP000195141">
    <property type="component" value="Chromosome"/>
</dbReference>
<dbReference type="EMBL" id="CP147247">
    <property type="protein sequence ID" value="WYJ90765.1"/>
    <property type="molecule type" value="Genomic_DNA"/>
</dbReference>
<proteinExistence type="predicted"/>
<protein>
    <submittedName>
        <fullName evidence="1">Uncharacterized protein</fullName>
    </submittedName>
</protein>
<reference evidence="2" key="3">
    <citation type="submission" date="2024-03" db="EMBL/GenBank/DDBJ databases">
        <title>The Genome Sequence of Enterococcus sp. DIV0242b.</title>
        <authorList>
            <consortium name="The Broad Institute Genomics Platform"/>
            <consortium name="The Broad Institute Microbial Omics Core"/>
            <consortium name="The Broad Institute Genomic Center for Infectious Diseases"/>
            <person name="Earl A."/>
            <person name="Manson A."/>
            <person name="Gilmore M."/>
            <person name="Schwartman J."/>
            <person name="Shea T."/>
            <person name="Abouelleil A."/>
            <person name="Cao P."/>
            <person name="Chapman S."/>
            <person name="Cusick C."/>
            <person name="Young S."/>
            <person name="Neafsey D."/>
            <person name="Nusbaum C."/>
            <person name="Birren B."/>
        </authorList>
    </citation>
    <scope>NUCLEOTIDE SEQUENCE</scope>
    <source>
        <strain evidence="2">9E7_DIV0242</strain>
    </source>
</reference>
<name>A0A242K7V9_9ENTE</name>
<reference evidence="1" key="1">
    <citation type="submission" date="2017-05" db="EMBL/GenBank/DDBJ databases">
        <title>The Genome Sequence of Enterococcus sp. 9E7_DIV0242.</title>
        <authorList>
            <consortium name="The Broad Institute Genomics Platform"/>
            <consortium name="The Broad Institute Genomic Center for Infectious Diseases"/>
            <person name="Earl A."/>
            <person name="Manson A."/>
            <person name="Schwartman J."/>
            <person name="Gilmore M."/>
            <person name="Abouelleil A."/>
            <person name="Cao P."/>
            <person name="Chapman S."/>
            <person name="Cusick C."/>
            <person name="Shea T."/>
            <person name="Young S."/>
            <person name="Neafsey D."/>
            <person name="Nusbaum C."/>
            <person name="Birren B."/>
        </authorList>
    </citation>
    <scope>NUCLEOTIDE SEQUENCE [LARGE SCALE GENOMIC DNA]</scope>
    <source>
        <strain evidence="1">9E7_DIV0242</strain>
    </source>
</reference>
<organism evidence="1">
    <name type="scientific">Candidatus Enterococcus clewellii</name>
    <dbReference type="NCBI Taxonomy" id="1834193"/>
    <lineage>
        <taxon>Bacteria</taxon>
        <taxon>Bacillati</taxon>
        <taxon>Bacillota</taxon>
        <taxon>Bacilli</taxon>
        <taxon>Lactobacillales</taxon>
        <taxon>Enterococcaceae</taxon>
        <taxon>Enterococcus</taxon>
    </lineage>
</organism>